<evidence type="ECO:0000313" key="5">
    <source>
        <dbReference type="Proteomes" id="UP000430692"/>
    </source>
</evidence>
<feature type="chain" id="PRO_5038822215" evidence="2">
    <location>
        <begin position="22"/>
        <end position="172"/>
    </location>
</feature>
<evidence type="ECO:0000256" key="1">
    <source>
        <dbReference type="ARBA" id="ARBA00022729"/>
    </source>
</evidence>
<comment type="caution">
    <text evidence="4">The sequence shown here is derived from an EMBL/GenBank/DDBJ whole genome shotgun (WGS) entry which is preliminary data.</text>
</comment>
<evidence type="ECO:0000256" key="2">
    <source>
        <dbReference type="SAM" id="SignalP"/>
    </source>
</evidence>
<reference evidence="4 5" key="1">
    <citation type="submission" date="2019-12" db="EMBL/GenBank/DDBJ databases">
        <title>Whole-genome analyses of novel actinobacteria.</title>
        <authorList>
            <person name="Sahin N."/>
            <person name="Saygin H."/>
        </authorList>
    </citation>
    <scope>NUCLEOTIDE SEQUENCE [LARGE SCALE GENOMIC DNA]</scope>
    <source>
        <strain evidence="4 5">KC615</strain>
    </source>
</reference>
<evidence type="ECO:0000259" key="3">
    <source>
        <dbReference type="Pfam" id="PF11611"/>
    </source>
</evidence>
<dbReference type="Gene3D" id="2.60.40.1240">
    <property type="match status" value="1"/>
</dbReference>
<keyword evidence="5" id="KW-1185">Reference proteome</keyword>
<organism evidence="4 5">
    <name type="scientific">Shimazuella alba</name>
    <dbReference type="NCBI Taxonomy" id="2690964"/>
    <lineage>
        <taxon>Bacteria</taxon>
        <taxon>Bacillati</taxon>
        <taxon>Bacillota</taxon>
        <taxon>Bacilli</taxon>
        <taxon>Bacillales</taxon>
        <taxon>Thermoactinomycetaceae</taxon>
        <taxon>Shimazuella</taxon>
    </lineage>
</organism>
<dbReference type="AlphaFoldDB" id="A0A6I4VTL0"/>
<dbReference type="InterPro" id="IPR029050">
    <property type="entry name" value="Immunoprotect_excell_Ig-like"/>
</dbReference>
<dbReference type="Proteomes" id="UP000430692">
    <property type="component" value="Unassembled WGS sequence"/>
</dbReference>
<keyword evidence="1 2" id="KW-0732">Signal</keyword>
<protein>
    <submittedName>
        <fullName evidence="4">DUF4352 domain-containing protein</fullName>
    </submittedName>
</protein>
<evidence type="ECO:0000313" key="4">
    <source>
        <dbReference type="EMBL" id="MXQ53505.1"/>
    </source>
</evidence>
<feature type="signal peptide" evidence="2">
    <location>
        <begin position="1"/>
        <end position="21"/>
    </location>
</feature>
<dbReference type="Pfam" id="PF11611">
    <property type="entry name" value="DUF4352"/>
    <property type="match status" value="1"/>
</dbReference>
<gene>
    <name evidence="4" type="ORF">GSM42_07135</name>
</gene>
<dbReference type="EMBL" id="WUUL01000004">
    <property type="protein sequence ID" value="MXQ53505.1"/>
    <property type="molecule type" value="Genomic_DNA"/>
</dbReference>
<accession>A0A6I4VTL0</accession>
<name>A0A6I4VTL0_9BACL</name>
<dbReference type="RefSeq" id="WP_160800868.1">
    <property type="nucleotide sequence ID" value="NZ_WUUL01000004.1"/>
</dbReference>
<dbReference type="InterPro" id="IPR029051">
    <property type="entry name" value="DUF4352"/>
</dbReference>
<dbReference type="PROSITE" id="PS51257">
    <property type="entry name" value="PROKAR_LIPOPROTEIN"/>
    <property type="match status" value="1"/>
</dbReference>
<sequence>MKPRFVIGLLFLLLTACQQNVTSLPNASMKENYVKPDNPDPISGDYVQARPFSIVLTDVQQKKQLTLNGISHQAKTAYLCVSIGITNQSSQPVQITPEMFRLIDDQGNTYDPDVKLDLLLNNMGEGFFHQKIDPMKRQNVMLLFDTTVGAGQGYLEISSPQSMKKAHIRVLK</sequence>
<feature type="domain" description="DUF4352" evidence="3">
    <location>
        <begin position="43"/>
        <end position="161"/>
    </location>
</feature>
<proteinExistence type="predicted"/>